<dbReference type="EMBL" id="NBII01000011">
    <property type="protein sequence ID" value="PAV15013.1"/>
    <property type="molecule type" value="Genomic_DNA"/>
</dbReference>
<evidence type="ECO:0000313" key="12">
    <source>
        <dbReference type="EMBL" id="PAV15013.1"/>
    </source>
</evidence>
<dbReference type="GO" id="GO:0016151">
    <property type="term" value="F:nickel cation binding"/>
    <property type="evidence" value="ECO:0007669"/>
    <property type="project" value="UniProtKB-UniRule"/>
</dbReference>
<dbReference type="Pfam" id="PF03079">
    <property type="entry name" value="ARD"/>
    <property type="match status" value="1"/>
</dbReference>
<evidence type="ECO:0000256" key="3">
    <source>
        <dbReference type="ARBA" id="ARBA00022596"/>
    </source>
</evidence>
<dbReference type="Gene3D" id="2.60.120.10">
    <property type="entry name" value="Jelly Rolls"/>
    <property type="match status" value="1"/>
</dbReference>
<comment type="catalytic activity">
    <reaction evidence="1 11">
        <text>1,2-dihydroxy-5-(methylsulfanyl)pent-1-en-3-one + O2 = 4-methylsulfanyl-2-oxobutanoate + formate + 2 H(+)</text>
        <dbReference type="Rhea" id="RHEA:24504"/>
        <dbReference type="ChEBI" id="CHEBI:15378"/>
        <dbReference type="ChEBI" id="CHEBI:15379"/>
        <dbReference type="ChEBI" id="CHEBI:15740"/>
        <dbReference type="ChEBI" id="CHEBI:16723"/>
        <dbReference type="ChEBI" id="CHEBI:49252"/>
        <dbReference type="EC" id="1.13.11.54"/>
    </reaction>
</comment>
<dbReference type="UniPathway" id="UPA00904">
    <property type="reaction ID" value="UER00878"/>
</dbReference>
<sequence>MRAYYYDNLPGDQRLPHDSLEPVSPSTLTALGVLYWHVPLNPTNPDDDEKINEIARERGYKNRDTIHVTKEGLGELYEEKLKMFFAEHMHEDEEIRYIKDGSGFFDVRELSTDRWIRVHLTPGDLLVLPAGIYHRFTLDEGNAVTALRLFKEEPKWTPYNRSEETDANFYRKEYVQSVGA</sequence>
<evidence type="ECO:0000256" key="11">
    <source>
        <dbReference type="HAMAP-Rule" id="MF_03154"/>
    </source>
</evidence>
<keyword evidence="7 11" id="KW-0560">Oxidoreductase</keyword>
<evidence type="ECO:0000256" key="1">
    <source>
        <dbReference type="ARBA" id="ARBA00000428"/>
    </source>
</evidence>
<dbReference type="GO" id="GO:0005506">
    <property type="term" value="F:iron ion binding"/>
    <property type="evidence" value="ECO:0007669"/>
    <property type="project" value="UniProtKB-UniRule"/>
</dbReference>
<comment type="function">
    <text evidence="11">Catalyzes 2 different reactions between oxygen and the acireductone 1,2-dihydroxy-3-keto-5-methylthiopentene (DHK-MTPene) depending upon the metal bound in the active site. Fe-containing acireductone dioxygenase (Fe-ARD) produces formate and 2-keto-4-methylthiobutyrate (KMTB), the alpha-ketoacid precursor of methionine in the methionine recycle pathway. Ni-containing acireductone dioxygenase (Ni-ARD) produces methylthiopropionate, carbon monoxide and formate, and does not lie on the methionine recycle pathway.</text>
</comment>
<evidence type="ECO:0000256" key="6">
    <source>
        <dbReference type="ARBA" id="ARBA00022964"/>
    </source>
</evidence>
<dbReference type="FunFam" id="2.60.120.10:FF:000079">
    <property type="entry name" value="1,2-dihydroxy-3-keto-5-methylthiopentene dioxygenase"/>
    <property type="match status" value="1"/>
</dbReference>
<keyword evidence="4 11" id="KW-0028">Amino-acid biosynthesis</keyword>
<keyword evidence="10 11" id="KW-0539">Nucleus</keyword>
<evidence type="ECO:0000313" key="13">
    <source>
        <dbReference type="Proteomes" id="UP000217199"/>
    </source>
</evidence>
<dbReference type="FunCoup" id="A0A286U622">
    <property type="interactions" value="73"/>
</dbReference>
<dbReference type="GO" id="GO:0019509">
    <property type="term" value="P:L-methionine salvage from methylthioadenosine"/>
    <property type="evidence" value="ECO:0007669"/>
    <property type="project" value="UniProtKB-UniRule"/>
</dbReference>
<dbReference type="CDD" id="cd02232">
    <property type="entry name" value="cupin_ARD"/>
    <property type="match status" value="1"/>
</dbReference>
<gene>
    <name evidence="11" type="primary">ADI1</name>
    <name evidence="12" type="ORF">PNOK_0956600</name>
</gene>
<protein>
    <recommendedName>
        <fullName evidence="11">Acireductone dioxygenase</fullName>
    </recommendedName>
    <alternativeName>
        <fullName evidence="11">Acireductone dioxygenase (Fe(2+)-requiring)</fullName>
        <shortName evidence="11">ARD'</shortName>
        <shortName evidence="11">Fe-ARD</shortName>
        <ecNumber evidence="11">1.13.11.54</ecNumber>
    </alternativeName>
    <alternativeName>
        <fullName evidence="11">Acireductone dioxygenase (Ni(2+)-requiring)</fullName>
        <shortName evidence="11">ARD</shortName>
        <shortName evidence="11">Ni-ARD</shortName>
        <ecNumber evidence="11">1.13.11.53</ecNumber>
    </alternativeName>
</protein>
<keyword evidence="13" id="KW-1185">Reference proteome</keyword>
<dbReference type="AlphaFoldDB" id="A0A286U622"/>
<reference evidence="12 13" key="1">
    <citation type="journal article" date="2017" name="Mol. Ecol.">
        <title>Comparative and population genomic landscape of Phellinus noxius: A hypervariable fungus causing root rot in trees.</title>
        <authorList>
            <person name="Chung C.L."/>
            <person name="Lee T.J."/>
            <person name="Akiba M."/>
            <person name="Lee H.H."/>
            <person name="Kuo T.H."/>
            <person name="Liu D."/>
            <person name="Ke H.M."/>
            <person name="Yokoi T."/>
            <person name="Roa M.B."/>
            <person name="Lu M.J."/>
            <person name="Chang Y.Y."/>
            <person name="Ann P.J."/>
            <person name="Tsai J.N."/>
            <person name="Chen C.Y."/>
            <person name="Tzean S.S."/>
            <person name="Ota Y."/>
            <person name="Hattori T."/>
            <person name="Sahashi N."/>
            <person name="Liou R.F."/>
            <person name="Kikuchi T."/>
            <person name="Tsai I.J."/>
        </authorList>
    </citation>
    <scope>NUCLEOTIDE SEQUENCE [LARGE SCALE GENOMIC DNA]</scope>
    <source>
        <strain evidence="12 13">FFPRI411160</strain>
    </source>
</reference>
<dbReference type="OrthoDB" id="1867259at2759"/>
<dbReference type="PANTHER" id="PTHR23418">
    <property type="entry name" value="ACIREDUCTONE DIOXYGENASE"/>
    <property type="match status" value="1"/>
</dbReference>
<keyword evidence="6 11" id="KW-0223">Dioxygenase</keyword>
<evidence type="ECO:0000256" key="7">
    <source>
        <dbReference type="ARBA" id="ARBA00023002"/>
    </source>
</evidence>
<comment type="cofactor">
    <cofactor evidence="11">
        <name>Fe(2+)</name>
        <dbReference type="ChEBI" id="CHEBI:29033"/>
    </cofactor>
    <cofactor evidence="11">
        <name>Ni(2+)</name>
        <dbReference type="ChEBI" id="CHEBI:49786"/>
    </cofactor>
    <text evidence="11">Binds either 1 Fe or Ni cation per monomer. Iron-binding promotes an acireductone dioxygenase reaction producing 2-keto-4-methylthiobutyrate, while nickel-binding promotes an acireductone dioxygenase reaction producing 3-(methylsulfanyl)propanoate.</text>
</comment>
<comment type="pathway">
    <text evidence="11">Amino-acid biosynthesis; L-methionine biosynthesis via salvage pathway; L-methionine from S-methyl-5-thio-alpha-D-ribose 1-phosphate: step 5/6.</text>
</comment>
<evidence type="ECO:0000256" key="4">
    <source>
        <dbReference type="ARBA" id="ARBA00022605"/>
    </source>
</evidence>
<keyword evidence="5 11" id="KW-0479">Metal-binding</keyword>
<comment type="subcellular location">
    <subcellularLocation>
        <location evidence="11">Cytoplasm</location>
    </subcellularLocation>
    <subcellularLocation>
        <location evidence="11">Nucleus</location>
    </subcellularLocation>
</comment>
<dbReference type="InterPro" id="IPR014710">
    <property type="entry name" value="RmlC-like_jellyroll"/>
</dbReference>
<feature type="binding site" evidence="11">
    <location>
        <position position="94"/>
    </location>
    <ligand>
        <name>Fe(2+)</name>
        <dbReference type="ChEBI" id="CHEBI:29033"/>
        <note>for iron-dependent acireductone dioxygenase activity</note>
    </ligand>
</feature>
<comment type="catalytic activity">
    <reaction evidence="11">
        <text>1,2-dihydroxy-5-(methylsulfanyl)pent-1-en-3-one + O2 = 3-(methylsulfanyl)propanoate + CO + formate + 2 H(+)</text>
        <dbReference type="Rhea" id="RHEA:14161"/>
        <dbReference type="ChEBI" id="CHEBI:15378"/>
        <dbReference type="ChEBI" id="CHEBI:15379"/>
        <dbReference type="ChEBI" id="CHEBI:15740"/>
        <dbReference type="ChEBI" id="CHEBI:17245"/>
        <dbReference type="ChEBI" id="CHEBI:49016"/>
        <dbReference type="ChEBI" id="CHEBI:49252"/>
        <dbReference type="EC" id="1.13.11.53"/>
    </reaction>
</comment>
<comment type="caution">
    <text evidence="12">The sequence shown here is derived from an EMBL/GenBank/DDBJ whole genome shotgun (WGS) entry which is preliminary data.</text>
</comment>
<keyword evidence="9 11" id="KW-0486">Methionine biosynthesis</keyword>
<name>A0A286U622_9AGAM</name>
<dbReference type="InterPro" id="IPR004313">
    <property type="entry name" value="ARD"/>
</dbReference>
<comment type="similarity">
    <text evidence="11">Belongs to the acireductone dioxygenase (ARD) family.</text>
</comment>
<feature type="binding site" evidence="11">
    <location>
        <position position="134"/>
    </location>
    <ligand>
        <name>Fe(2+)</name>
        <dbReference type="ChEBI" id="CHEBI:29033"/>
        <note>for iron-dependent acireductone dioxygenase activity</note>
    </ligand>
</feature>
<keyword evidence="3 11" id="KW-0533">Nickel</keyword>
<proteinExistence type="inferred from homology"/>
<evidence type="ECO:0000256" key="2">
    <source>
        <dbReference type="ARBA" id="ARBA00022490"/>
    </source>
</evidence>
<dbReference type="GO" id="GO:0010308">
    <property type="term" value="F:acireductone dioxygenase (Ni2+-requiring) activity"/>
    <property type="evidence" value="ECO:0007669"/>
    <property type="project" value="UniProtKB-UniRule"/>
</dbReference>
<dbReference type="GO" id="GO:0005634">
    <property type="term" value="C:nucleus"/>
    <property type="evidence" value="ECO:0007669"/>
    <property type="project" value="UniProtKB-SubCell"/>
</dbReference>
<feature type="binding site" evidence="11">
    <location>
        <position position="88"/>
    </location>
    <ligand>
        <name>Ni(2+)</name>
        <dbReference type="ChEBI" id="CHEBI:49786"/>
        <note>for nickel-dependent acireductone dioxygenase activity</note>
    </ligand>
</feature>
<organism evidence="12 13">
    <name type="scientific">Pyrrhoderma noxium</name>
    <dbReference type="NCBI Taxonomy" id="2282107"/>
    <lineage>
        <taxon>Eukaryota</taxon>
        <taxon>Fungi</taxon>
        <taxon>Dikarya</taxon>
        <taxon>Basidiomycota</taxon>
        <taxon>Agaricomycotina</taxon>
        <taxon>Agaricomycetes</taxon>
        <taxon>Hymenochaetales</taxon>
        <taxon>Hymenochaetaceae</taxon>
        <taxon>Pyrrhoderma</taxon>
    </lineage>
</organism>
<feature type="binding site" evidence="11">
    <location>
        <position position="94"/>
    </location>
    <ligand>
        <name>Ni(2+)</name>
        <dbReference type="ChEBI" id="CHEBI:49786"/>
        <note>for nickel-dependent acireductone dioxygenase activity</note>
    </ligand>
</feature>
<dbReference type="EC" id="1.13.11.54" evidence="11"/>
<keyword evidence="2 11" id="KW-0963">Cytoplasm</keyword>
<dbReference type="SUPFAM" id="SSF51182">
    <property type="entry name" value="RmlC-like cupins"/>
    <property type="match status" value="1"/>
</dbReference>
<dbReference type="STRING" id="2282107.A0A286U622"/>
<evidence type="ECO:0000256" key="9">
    <source>
        <dbReference type="ARBA" id="ARBA00023167"/>
    </source>
</evidence>
<dbReference type="GO" id="GO:0010309">
    <property type="term" value="F:acireductone dioxygenase [iron(II)-requiring] activity"/>
    <property type="evidence" value="ECO:0007669"/>
    <property type="project" value="UniProtKB-UniRule"/>
</dbReference>
<evidence type="ECO:0000256" key="8">
    <source>
        <dbReference type="ARBA" id="ARBA00023004"/>
    </source>
</evidence>
<feature type="binding site" evidence="11">
    <location>
        <position position="134"/>
    </location>
    <ligand>
        <name>Ni(2+)</name>
        <dbReference type="ChEBI" id="CHEBI:49786"/>
        <note>for nickel-dependent acireductone dioxygenase activity</note>
    </ligand>
</feature>
<feature type="binding site" evidence="11">
    <location>
        <position position="88"/>
    </location>
    <ligand>
        <name>Fe(2+)</name>
        <dbReference type="ChEBI" id="CHEBI:29033"/>
        <note>for iron-dependent acireductone dioxygenase activity</note>
    </ligand>
</feature>
<dbReference type="InterPro" id="IPR027496">
    <property type="entry name" value="ARD_euk"/>
</dbReference>
<dbReference type="PANTHER" id="PTHR23418:SF0">
    <property type="entry name" value="ACIREDUCTONE DIOXYGENASE"/>
    <property type="match status" value="1"/>
</dbReference>
<dbReference type="GO" id="GO:0005737">
    <property type="term" value="C:cytoplasm"/>
    <property type="evidence" value="ECO:0007669"/>
    <property type="project" value="UniProtKB-SubCell"/>
</dbReference>
<feature type="binding site" evidence="11">
    <location>
        <position position="90"/>
    </location>
    <ligand>
        <name>Ni(2+)</name>
        <dbReference type="ChEBI" id="CHEBI:49786"/>
        <note>for nickel-dependent acireductone dioxygenase activity</note>
    </ligand>
</feature>
<dbReference type="HAMAP" id="MF_03154">
    <property type="entry name" value="Salvage_MtnD_euk"/>
    <property type="match status" value="1"/>
</dbReference>
<evidence type="ECO:0000256" key="5">
    <source>
        <dbReference type="ARBA" id="ARBA00022723"/>
    </source>
</evidence>
<accession>A0A286U622</accession>
<dbReference type="Proteomes" id="UP000217199">
    <property type="component" value="Unassembled WGS sequence"/>
</dbReference>
<keyword evidence="8 11" id="KW-0408">Iron</keyword>
<evidence type="ECO:0000256" key="10">
    <source>
        <dbReference type="ARBA" id="ARBA00023242"/>
    </source>
</evidence>
<dbReference type="EC" id="1.13.11.53" evidence="11"/>
<dbReference type="InterPro" id="IPR011051">
    <property type="entry name" value="RmlC_Cupin_sf"/>
</dbReference>
<dbReference type="InParanoid" id="A0A286U622"/>
<feature type="binding site" evidence="11">
    <location>
        <position position="90"/>
    </location>
    <ligand>
        <name>Fe(2+)</name>
        <dbReference type="ChEBI" id="CHEBI:29033"/>
        <note>for iron-dependent acireductone dioxygenase activity</note>
    </ligand>
</feature>